<reference evidence="1 2" key="1">
    <citation type="submission" date="2023-01" db="EMBL/GenBank/DDBJ databases">
        <title>Analysis of 21 Apiospora genomes using comparative genomics revels a genus with tremendous synthesis potential of carbohydrate active enzymes and secondary metabolites.</title>
        <authorList>
            <person name="Sorensen T."/>
        </authorList>
    </citation>
    <scope>NUCLEOTIDE SEQUENCE [LARGE SCALE GENOMIC DNA]</scope>
    <source>
        <strain evidence="1 2">CBS 24483</strain>
    </source>
</reference>
<dbReference type="EMBL" id="JAQQWE010000001">
    <property type="protein sequence ID" value="KAK7965804.1"/>
    <property type="molecule type" value="Genomic_DNA"/>
</dbReference>
<dbReference type="Proteomes" id="UP001391051">
    <property type="component" value="Unassembled WGS sequence"/>
</dbReference>
<sequence>MTQITRLPNPPSSILIARGLDDGNRQPQQTERHRHAEASLGNIIRILKRPLSPPPSNLPLRIRLHRPATTYDLLYEIAAEAEHARRLQENRDLVQRTDMKQ</sequence>
<gene>
    <name evidence="1" type="ORF">PG986_000081</name>
</gene>
<proteinExistence type="predicted"/>
<protein>
    <submittedName>
        <fullName evidence="1">Uncharacterized protein</fullName>
    </submittedName>
</protein>
<name>A0ABR1QT79_9PEZI</name>
<evidence type="ECO:0000313" key="2">
    <source>
        <dbReference type="Proteomes" id="UP001391051"/>
    </source>
</evidence>
<dbReference type="RefSeq" id="XP_066705196.1">
    <property type="nucleotide sequence ID" value="XM_066836303.1"/>
</dbReference>
<organism evidence="1 2">
    <name type="scientific">Apiospora aurea</name>
    <dbReference type="NCBI Taxonomy" id="335848"/>
    <lineage>
        <taxon>Eukaryota</taxon>
        <taxon>Fungi</taxon>
        <taxon>Dikarya</taxon>
        <taxon>Ascomycota</taxon>
        <taxon>Pezizomycotina</taxon>
        <taxon>Sordariomycetes</taxon>
        <taxon>Xylariomycetidae</taxon>
        <taxon>Amphisphaeriales</taxon>
        <taxon>Apiosporaceae</taxon>
        <taxon>Apiospora</taxon>
    </lineage>
</organism>
<dbReference type="GeneID" id="92069365"/>
<accession>A0ABR1QT79</accession>
<evidence type="ECO:0000313" key="1">
    <source>
        <dbReference type="EMBL" id="KAK7965804.1"/>
    </source>
</evidence>
<comment type="caution">
    <text evidence="1">The sequence shown here is derived from an EMBL/GenBank/DDBJ whole genome shotgun (WGS) entry which is preliminary data.</text>
</comment>
<keyword evidence="2" id="KW-1185">Reference proteome</keyword>